<dbReference type="Pfam" id="PF00931">
    <property type="entry name" value="NB-ARC"/>
    <property type="match status" value="1"/>
</dbReference>
<dbReference type="AlphaFoldDB" id="A0AAQ3PRB8"/>
<dbReference type="GO" id="GO:0043531">
    <property type="term" value="F:ADP binding"/>
    <property type="evidence" value="ECO:0007669"/>
    <property type="project" value="InterPro"/>
</dbReference>
<evidence type="ECO:0000313" key="7">
    <source>
        <dbReference type="Proteomes" id="UP001341281"/>
    </source>
</evidence>
<dbReference type="Pfam" id="PF23598">
    <property type="entry name" value="LRR_14"/>
    <property type="match status" value="1"/>
</dbReference>
<accession>A0AAQ3PRB8</accession>
<dbReference type="GO" id="GO:0006952">
    <property type="term" value="P:defense response"/>
    <property type="evidence" value="ECO:0007669"/>
    <property type="project" value="UniProtKB-KW"/>
</dbReference>
<proteinExistence type="predicted"/>
<evidence type="ECO:0000256" key="2">
    <source>
        <dbReference type="ARBA" id="ARBA00022821"/>
    </source>
</evidence>
<gene>
    <name evidence="6" type="ORF">U9M48_005053</name>
</gene>
<dbReference type="EMBL" id="CP144745">
    <property type="protein sequence ID" value="WVZ54219.1"/>
    <property type="molecule type" value="Genomic_DNA"/>
</dbReference>
<dbReference type="Gene3D" id="3.80.10.10">
    <property type="entry name" value="Ribonuclease Inhibitor"/>
    <property type="match status" value="1"/>
</dbReference>
<feature type="compositionally biased region" description="Polar residues" evidence="3">
    <location>
        <begin position="1"/>
        <end position="11"/>
    </location>
</feature>
<evidence type="ECO:0008006" key="8">
    <source>
        <dbReference type="Google" id="ProtNLM"/>
    </source>
</evidence>
<dbReference type="Gene3D" id="1.10.8.430">
    <property type="entry name" value="Helical domain of apoptotic protease-activating factors"/>
    <property type="match status" value="1"/>
</dbReference>
<dbReference type="InterPro" id="IPR042197">
    <property type="entry name" value="Apaf_helical"/>
</dbReference>
<feature type="region of interest" description="Disordered" evidence="3">
    <location>
        <begin position="1"/>
        <end position="20"/>
    </location>
</feature>
<dbReference type="Gene3D" id="3.40.50.300">
    <property type="entry name" value="P-loop containing nucleotide triphosphate hydrolases"/>
    <property type="match status" value="1"/>
</dbReference>
<feature type="domain" description="Disease resistance R13L4/SHOC-2-like LRR" evidence="5">
    <location>
        <begin position="364"/>
        <end position="586"/>
    </location>
</feature>
<dbReference type="PANTHER" id="PTHR36766">
    <property type="entry name" value="PLANT BROAD-SPECTRUM MILDEW RESISTANCE PROTEIN RPW8"/>
    <property type="match status" value="1"/>
</dbReference>
<dbReference type="Proteomes" id="UP001341281">
    <property type="component" value="Chromosome 01"/>
</dbReference>
<evidence type="ECO:0000256" key="1">
    <source>
        <dbReference type="ARBA" id="ARBA00022737"/>
    </source>
</evidence>
<protein>
    <recommendedName>
        <fullName evidence="8">NB-ARC domain-containing protein</fullName>
    </recommendedName>
</protein>
<keyword evidence="2" id="KW-0611">Plant defense</keyword>
<evidence type="ECO:0000259" key="4">
    <source>
        <dbReference type="Pfam" id="PF00931"/>
    </source>
</evidence>
<dbReference type="InterPro" id="IPR002182">
    <property type="entry name" value="NB-ARC"/>
</dbReference>
<keyword evidence="7" id="KW-1185">Reference proteome</keyword>
<dbReference type="PRINTS" id="PR00364">
    <property type="entry name" value="DISEASERSIST"/>
</dbReference>
<dbReference type="PANTHER" id="PTHR36766:SF36">
    <property type="entry name" value="AAA+ ATPASE DOMAIN-CONTAINING PROTEIN"/>
    <property type="match status" value="1"/>
</dbReference>
<dbReference type="SUPFAM" id="SSF52540">
    <property type="entry name" value="P-loop containing nucleoside triphosphate hydrolases"/>
    <property type="match status" value="1"/>
</dbReference>
<dbReference type="InterPro" id="IPR055414">
    <property type="entry name" value="LRR_R13L4/SHOC2-like"/>
</dbReference>
<evidence type="ECO:0000313" key="6">
    <source>
        <dbReference type="EMBL" id="WVZ54219.1"/>
    </source>
</evidence>
<keyword evidence="1" id="KW-0677">Repeat</keyword>
<organism evidence="6 7">
    <name type="scientific">Paspalum notatum var. saurae</name>
    <dbReference type="NCBI Taxonomy" id="547442"/>
    <lineage>
        <taxon>Eukaryota</taxon>
        <taxon>Viridiplantae</taxon>
        <taxon>Streptophyta</taxon>
        <taxon>Embryophyta</taxon>
        <taxon>Tracheophyta</taxon>
        <taxon>Spermatophyta</taxon>
        <taxon>Magnoliopsida</taxon>
        <taxon>Liliopsida</taxon>
        <taxon>Poales</taxon>
        <taxon>Poaceae</taxon>
        <taxon>PACMAD clade</taxon>
        <taxon>Panicoideae</taxon>
        <taxon>Andropogonodae</taxon>
        <taxon>Paspaleae</taxon>
        <taxon>Paspalinae</taxon>
        <taxon>Paspalum</taxon>
    </lineage>
</organism>
<name>A0AAQ3PRB8_PASNO</name>
<feature type="domain" description="NB-ARC" evidence="4">
    <location>
        <begin position="45"/>
        <end position="203"/>
    </location>
</feature>
<dbReference type="InterPro" id="IPR027417">
    <property type="entry name" value="P-loop_NTPase"/>
</dbReference>
<evidence type="ECO:0000256" key="3">
    <source>
        <dbReference type="SAM" id="MobiDB-lite"/>
    </source>
</evidence>
<evidence type="ECO:0000259" key="5">
    <source>
        <dbReference type="Pfam" id="PF23598"/>
    </source>
</evidence>
<reference evidence="6 7" key="1">
    <citation type="submission" date="2024-02" db="EMBL/GenBank/DDBJ databases">
        <title>High-quality chromosome-scale genome assembly of Pensacola bahiagrass (Paspalum notatum Flugge var. saurae).</title>
        <authorList>
            <person name="Vega J.M."/>
            <person name="Podio M."/>
            <person name="Orjuela J."/>
            <person name="Siena L.A."/>
            <person name="Pessino S.C."/>
            <person name="Combes M.C."/>
            <person name="Mariac C."/>
            <person name="Albertini E."/>
            <person name="Pupilli F."/>
            <person name="Ortiz J.P.A."/>
            <person name="Leblanc O."/>
        </authorList>
    </citation>
    <scope>NUCLEOTIDE SEQUENCE [LARGE SCALE GENOMIC DNA]</scope>
    <source>
        <strain evidence="6">R1</strain>
        <tissue evidence="6">Leaf</tissue>
    </source>
</reference>
<dbReference type="InterPro" id="IPR032675">
    <property type="entry name" value="LRR_dom_sf"/>
</dbReference>
<dbReference type="SUPFAM" id="SSF52058">
    <property type="entry name" value="L domain-like"/>
    <property type="match status" value="1"/>
</dbReference>
<sequence>MVPPSSGTHETSWGLDESGLVGEKIEEDTRNLVEMLTKGYQTHQQYKKIMVFAIVGVGGIGKTTLAQEIFNNEIIKVEFSKKIWLSVNQKPNETEILSRVITEAGGNHIVTENTKAALERALIQALKGHKILLIMDDVWDHRVWEGVLKTPLVNAITSHGSRVLVTTRHDTIAHGMLARKPYHRINKLENEDAWLLLKKQVVGNGNNDEQQVETLRDIGTEIIAKCDGLPLAVKVMGGILRQRKTLRSGWEHVLKDSICEGYVHGNSWDLEVSGEEYYDQLIARNLIEPDRRYVDQGVCNMHDVVRSLVQYKFINPHEALIAHESEAGLTDKLNSQNVIRLSPQTKEPESNELEWSSLQVHISLRTLILVGKMKINSGDSLSSFLCLRTLHIEDGNFAALSEHLVELKHLRYLSIRRTDTSRLPENIATMKFLQSVNLFGCEHLEKLPSSNGELQQLRYLNLDGTGIGNVPKGFDGLTNLRLLYGFPVHTDVDWCSFEQLGPLNQLMRLAINGLEKVSSSSSAVKARLGEKLRLRYLRTSCTTRCGGEDDDRLQLVAEEEQGQIEKVFDELCPPPCIEHLCIDGCTLVRDPQGG</sequence>